<evidence type="ECO:0000313" key="2">
    <source>
        <dbReference type="EMBL" id="VVT49881.1"/>
    </source>
</evidence>
<evidence type="ECO:0008006" key="4">
    <source>
        <dbReference type="Google" id="ProtNLM"/>
    </source>
</evidence>
<evidence type="ECO:0000313" key="3">
    <source>
        <dbReference type="Proteomes" id="UP000398389"/>
    </source>
</evidence>
<dbReference type="AlphaFoldDB" id="A0A5E8BG98"/>
<name>A0A5E8BG98_9ASCO</name>
<protein>
    <recommendedName>
        <fullName evidence="4">Transposase domain-containing protein</fullName>
    </recommendedName>
</protein>
<dbReference type="EMBL" id="CABVLU010000002">
    <property type="protein sequence ID" value="VVT49881.1"/>
    <property type="molecule type" value="Genomic_DNA"/>
</dbReference>
<keyword evidence="3" id="KW-1185">Reference proteome</keyword>
<evidence type="ECO:0000256" key="1">
    <source>
        <dbReference type="SAM" id="MobiDB-lite"/>
    </source>
</evidence>
<proteinExistence type="predicted"/>
<dbReference type="OrthoDB" id="2986351at2759"/>
<dbReference type="Proteomes" id="UP000398389">
    <property type="component" value="Unassembled WGS sequence"/>
</dbReference>
<organism evidence="2 3">
    <name type="scientific">Magnusiomyces paraingens</name>
    <dbReference type="NCBI Taxonomy" id="2606893"/>
    <lineage>
        <taxon>Eukaryota</taxon>
        <taxon>Fungi</taxon>
        <taxon>Dikarya</taxon>
        <taxon>Ascomycota</taxon>
        <taxon>Saccharomycotina</taxon>
        <taxon>Dipodascomycetes</taxon>
        <taxon>Dipodascales</taxon>
        <taxon>Dipodascaceae</taxon>
        <taxon>Magnusiomyces</taxon>
    </lineage>
</organism>
<sequence length="970" mass="111929">MNGNTQQQQPPSAFPENPEQPLLTPLPGYPVGSVLDGSPLVPPFGVSTGFYSAKARALQYFDPHVNPEGSRYVKLYYHLFYRKNLTRRVFHDILDQMGFKNVAEHERQINHFLRAIRASSDPTGDGAPEILNRMFSTQVKRVAVCENFCIAYTYGDFKEGAQIPKYSCPRCFSERVSWLEYLSPRLIISHMMGSAQMSRMIKTAPFVCPESYQFTNFFTENALRLKKMGILNSPYDLLFALIVDDSNSFVTDDVELIQINLVLLNLPPSERAKQENTFPVFFIPKETKKGERVIAHTYYQTIVDDFKALGNEGMWVYDAEIEKWVVIRAFLGFVSGDLISSSLQMGYANFFGGDCPCKVCGLKRFFLKNITSTHYSGFFSFHLINYQLVRTQAFTKNLEWYNRVCSQYPFDEQNWKFPDQLCKEYGITDKNVFLELPNISLPDSFPFDVMSISLDGVLRTIMNLLFGGPSCYERLEPKYSWSEIAKTRVREVVGWINISKTWGFSDEDLFVADNVINGTVNSFKFGQLREFFELFSIFYFEIFRGRDIEDKLLLELNILRRIAASRKLTSRTVDFLKASFENVIKNLEIVITRNYSVTKNATIFTLYIHLVVHITEAITKCGDLSAFVSPERDKYTRLMRGYNRPCSHYIRAIMNYRTKAIAVQALNEAIFTFSIGHCSFEMELDTFPPLEQQRAWSTSSMKNPLRGDQTYVLKTFLQINRLVWNYFNRGDSLIPDIERLCVIGANGIPVSFPQEHTIFLLPEDCRRFQFIQFASLDKQIPNGFILRLESRAGQQPWYVYAREYIRVTVHICDLNGQNVRAVTRDFVLFTNLSCLERKIEKTASLCTELIFPPSYDVTEADRDKTYVNYGYYYKIPFTSETRQQLKTSHAIGMFAPLEETWGLVPLEQVSNPVYSFAVVDENDKDMINVHLYDPRLECTVFVDKKEVFIDGNVGEFNINAEYHNAMNATV</sequence>
<reference evidence="2 3" key="1">
    <citation type="submission" date="2019-09" db="EMBL/GenBank/DDBJ databases">
        <authorList>
            <person name="Brejova B."/>
        </authorList>
    </citation>
    <scope>NUCLEOTIDE SEQUENCE [LARGE SCALE GENOMIC DNA]</scope>
</reference>
<gene>
    <name evidence="2" type="ORF">SAPINGB_P002490</name>
</gene>
<feature type="region of interest" description="Disordered" evidence="1">
    <location>
        <begin position="1"/>
        <end position="28"/>
    </location>
</feature>
<accession>A0A5E8BG98</accession>
<feature type="compositionally biased region" description="Polar residues" evidence="1">
    <location>
        <begin position="1"/>
        <end position="11"/>
    </location>
</feature>
<dbReference type="GeneID" id="43581309"/>
<dbReference type="RefSeq" id="XP_031853100.1">
    <property type="nucleotide sequence ID" value="XM_031997209.1"/>
</dbReference>